<dbReference type="SUPFAM" id="SSF48264">
    <property type="entry name" value="Cytochrome P450"/>
    <property type="match status" value="1"/>
</dbReference>
<proteinExistence type="inferred from homology"/>
<name>A0ABQ3F4I1_9ACTN</name>
<keyword evidence="2" id="KW-0560">Oxidoreductase</keyword>
<comment type="similarity">
    <text evidence="1 2">Belongs to the cytochrome P450 family.</text>
</comment>
<comment type="caution">
    <text evidence="3">The sequence shown here is derived from an EMBL/GenBank/DDBJ whole genome shotgun (WGS) entry which is preliminary data.</text>
</comment>
<accession>A0ABQ3F4I1</accession>
<dbReference type="PANTHER" id="PTHR46696:SF1">
    <property type="entry name" value="CYTOCHROME P450 YJIB-RELATED"/>
    <property type="match status" value="1"/>
</dbReference>
<dbReference type="InterPro" id="IPR002397">
    <property type="entry name" value="Cyt_P450_B"/>
</dbReference>
<dbReference type="PROSITE" id="PS00086">
    <property type="entry name" value="CYTOCHROME_P450"/>
    <property type="match status" value="1"/>
</dbReference>
<dbReference type="InterPro" id="IPR001128">
    <property type="entry name" value="Cyt_P450"/>
</dbReference>
<keyword evidence="2" id="KW-0408">Iron</keyword>
<dbReference type="CDD" id="cd11029">
    <property type="entry name" value="CYP107-like"/>
    <property type="match status" value="1"/>
</dbReference>
<protein>
    <submittedName>
        <fullName evidence="3">Cytochrome P450</fullName>
    </submittedName>
</protein>
<evidence type="ECO:0000313" key="4">
    <source>
        <dbReference type="Proteomes" id="UP000642673"/>
    </source>
</evidence>
<dbReference type="PRINTS" id="PR00359">
    <property type="entry name" value="BP450"/>
</dbReference>
<dbReference type="Gene3D" id="1.10.630.10">
    <property type="entry name" value="Cytochrome P450"/>
    <property type="match status" value="1"/>
</dbReference>
<keyword evidence="2" id="KW-0479">Metal-binding</keyword>
<evidence type="ECO:0000313" key="3">
    <source>
        <dbReference type="EMBL" id="GHB74243.1"/>
    </source>
</evidence>
<dbReference type="InterPro" id="IPR017972">
    <property type="entry name" value="Cyt_P450_CS"/>
</dbReference>
<keyword evidence="2" id="KW-0503">Monooxygenase</keyword>
<dbReference type="RefSeq" id="WP_190186530.1">
    <property type="nucleotide sequence ID" value="NZ_BMVP01000012.1"/>
</dbReference>
<keyword evidence="2" id="KW-0349">Heme</keyword>
<organism evidence="3 4">
    <name type="scientific">Streptomyces cirratus</name>
    <dbReference type="NCBI Taxonomy" id="68187"/>
    <lineage>
        <taxon>Bacteria</taxon>
        <taxon>Bacillati</taxon>
        <taxon>Actinomycetota</taxon>
        <taxon>Actinomycetes</taxon>
        <taxon>Kitasatosporales</taxon>
        <taxon>Streptomycetaceae</taxon>
        <taxon>Streptomyces</taxon>
    </lineage>
</organism>
<gene>
    <name evidence="3" type="ORF">GCM10010347_50740</name>
</gene>
<evidence type="ECO:0000256" key="1">
    <source>
        <dbReference type="ARBA" id="ARBA00010617"/>
    </source>
</evidence>
<reference evidence="4" key="1">
    <citation type="journal article" date="2019" name="Int. J. Syst. Evol. Microbiol.">
        <title>The Global Catalogue of Microorganisms (GCM) 10K type strain sequencing project: providing services to taxonomists for standard genome sequencing and annotation.</title>
        <authorList>
            <consortium name="The Broad Institute Genomics Platform"/>
            <consortium name="The Broad Institute Genome Sequencing Center for Infectious Disease"/>
            <person name="Wu L."/>
            <person name="Ma J."/>
        </authorList>
    </citation>
    <scope>NUCLEOTIDE SEQUENCE [LARGE SCALE GENOMIC DNA]</scope>
    <source>
        <strain evidence="4">JCM 4738</strain>
    </source>
</reference>
<sequence length="396" mass="43498">MPILDLSTIAEDFDENPYPHYKRLRESGPVHRVKAADGQEVWLIVGHEEARQALTHPEVSKNWLSSGLYSDRETTEASANMMRSDPPHHTRLRKLVAPSFAPGRIEALRPRIRRIVDGLLDAMAARTERRADLIEAFAQPLPMIVICEILGVPESDQDAFRAWTAEIVAPTGVESEGAAWRDMTAYVSELTDAKRADPGGDLLSAWTMSREEGGDRLTRQELVAMALLMMLGGNETAVHLITNGMRALLAHPEQLAALRADPDGLIDGAVEEILRYDGSVETATFRFARSDLEIGGVLIEAGSPVLVSLAGADRDPARFAEPDSFDIRRPAKGGGHIAFGHGIHHCIGAPLARLEGRVAIRALVERFPDLAEDTDGPLEWIPGAMVRGVRRYPVRW</sequence>
<dbReference type="PANTHER" id="PTHR46696">
    <property type="entry name" value="P450, PUTATIVE (EUROFUNG)-RELATED"/>
    <property type="match status" value="1"/>
</dbReference>
<evidence type="ECO:0000256" key="2">
    <source>
        <dbReference type="RuleBase" id="RU000461"/>
    </source>
</evidence>
<keyword evidence="4" id="KW-1185">Reference proteome</keyword>
<dbReference type="Proteomes" id="UP000642673">
    <property type="component" value="Unassembled WGS sequence"/>
</dbReference>
<dbReference type="Pfam" id="PF00067">
    <property type="entry name" value="p450"/>
    <property type="match status" value="1"/>
</dbReference>
<dbReference type="EMBL" id="BMVP01000012">
    <property type="protein sequence ID" value="GHB74243.1"/>
    <property type="molecule type" value="Genomic_DNA"/>
</dbReference>
<dbReference type="InterPro" id="IPR036396">
    <property type="entry name" value="Cyt_P450_sf"/>
</dbReference>